<dbReference type="GO" id="GO:0016746">
    <property type="term" value="F:acyltransferase activity"/>
    <property type="evidence" value="ECO:0007669"/>
    <property type="project" value="UniProtKB-KW"/>
</dbReference>
<sequence length="152" mass="17034">MKITTRAMTASDIVNVAQLFDLYRQFYEQPSNAQLAYDFIYERFTLGESVVLVAESAEKGVLGFCQLYPTFCSVAAAPIYTLYDLFVSPEARKSGAGRQLLLAAEARAIADGKVRMDLTTAKTNVPAQSLYESLGWVRDEVFYAYNRFVPKK</sequence>
<dbReference type="SUPFAM" id="SSF55729">
    <property type="entry name" value="Acyl-CoA N-acyltransferases (Nat)"/>
    <property type="match status" value="1"/>
</dbReference>
<dbReference type="InterPro" id="IPR016181">
    <property type="entry name" value="Acyl_CoA_acyltransferase"/>
</dbReference>
<keyword evidence="2" id="KW-0808">Transferase</keyword>
<organism evidence="2 3">
    <name type="scientific">Undibacterium danionis</name>
    <dbReference type="NCBI Taxonomy" id="1812100"/>
    <lineage>
        <taxon>Bacteria</taxon>
        <taxon>Pseudomonadati</taxon>
        <taxon>Pseudomonadota</taxon>
        <taxon>Betaproteobacteria</taxon>
        <taxon>Burkholderiales</taxon>
        <taxon>Oxalobacteraceae</taxon>
        <taxon>Undibacterium</taxon>
    </lineage>
</organism>
<accession>A0ABV6IHF3</accession>
<dbReference type="EC" id="2.3.-.-" evidence="2"/>
<feature type="domain" description="N-acetyltransferase" evidence="1">
    <location>
        <begin position="3"/>
        <end position="152"/>
    </location>
</feature>
<evidence type="ECO:0000259" key="1">
    <source>
        <dbReference type="PROSITE" id="PS51186"/>
    </source>
</evidence>
<evidence type="ECO:0000313" key="2">
    <source>
        <dbReference type="EMBL" id="MFC0350441.1"/>
    </source>
</evidence>
<dbReference type="PANTHER" id="PTHR43072">
    <property type="entry name" value="N-ACETYLTRANSFERASE"/>
    <property type="match status" value="1"/>
</dbReference>
<protein>
    <submittedName>
        <fullName evidence="2">GNAT family N-acetyltransferase</fullName>
        <ecNumber evidence="2">2.3.-.-</ecNumber>
    </submittedName>
</protein>
<dbReference type="EMBL" id="JBHLXJ010000013">
    <property type="protein sequence ID" value="MFC0350441.1"/>
    <property type="molecule type" value="Genomic_DNA"/>
</dbReference>
<dbReference type="PROSITE" id="PS51186">
    <property type="entry name" value="GNAT"/>
    <property type="match status" value="1"/>
</dbReference>
<gene>
    <name evidence="2" type="ORF">ACFFJH_11530</name>
</gene>
<dbReference type="RefSeq" id="WP_390212745.1">
    <property type="nucleotide sequence ID" value="NZ_JBHLXJ010000013.1"/>
</dbReference>
<dbReference type="PANTHER" id="PTHR43072:SF61">
    <property type="entry name" value="ACETYLTRANSFERASE-RELATED"/>
    <property type="match status" value="1"/>
</dbReference>
<comment type="caution">
    <text evidence="2">The sequence shown here is derived from an EMBL/GenBank/DDBJ whole genome shotgun (WGS) entry which is preliminary data.</text>
</comment>
<name>A0ABV6IHF3_9BURK</name>
<proteinExistence type="predicted"/>
<keyword evidence="3" id="KW-1185">Reference proteome</keyword>
<dbReference type="Proteomes" id="UP001589844">
    <property type="component" value="Unassembled WGS sequence"/>
</dbReference>
<keyword evidence="2" id="KW-0012">Acyltransferase</keyword>
<dbReference type="CDD" id="cd04301">
    <property type="entry name" value="NAT_SF"/>
    <property type="match status" value="1"/>
</dbReference>
<reference evidence="2 3" key="1">
    <citation type="submission" date="2024-09" db="EMBL/GenBank/DDBJ databases">
        <authorList>
            <person name="Sun Q."/>
            <person name="Mori K."/>
        </authorList>
    </citation>
    <scope>NUCLEOTIDE SEQUENCE [LARGE SCALE GENOMIC DNA]</scope>
    <source>
        <strain evidence="2 3">CCM 8677</strain>
    </source>
</reference>
<dbReference type="Pfam" id="PF00583">
    <property type="entry name" value="Acetyltransf_1"/>
    <property type="match status" value="1"/>
</dbReference>
<dbReference type="InterPro" id="IPR000182">
    <property type="entry name" value="GNAT_dom"/>
</dbReference>
<dbReference type="Gene3D" id="3.40.630.30">
    <property type="match status" value="1"/>
</dbReference>
<evidence type="ECO:0000313" key="3">
    <source>
        <dbReference type="Proteomes" id="UP001589844"/>
    </source>
</evidence>